<name>A0A0W0FNR1_MONRR</name>
<accession>A0A0W0FNR1</accession>
<gene>
    <name evidence="1" type="ORF">WG66_9535</name>
</gene>
<proteinExistence type="predicted"/>
<reference evidence="1 2" key="1">
    <citation type="submission" date="2015-12" db="EMBL/GenBank/DDBJ databases">
        <title>Draft genome sequence of Moniliophthora roreri, the causal agent of frosty pod rot of cacao.</title>
        <authorList>
            <person name="Aime M.C."/>
            <person name="Diaz-Valderrama J.R."/>
            <person name="Kijpornyongpan T."/>
            <person name="Phillips-Mora W."/>
        </authorList>
    </citation>
    <scope>NUCLEOTIDE SEQUENCE [LARGE SCALE GENOMIC DNA]</scope>
    <source>
        <strain evidence="1 2">MCA 2952</strain>
    </source>
</reference>
<dbReference type="Proteomes" id="UP000054988">
    <property type="component" value="Unassembled WGS sequence"/>
</dbReference>
<dbReference type="EMBL" id="LATX01001806">
    <property type="protein sequence ID" value="KTB37858.1"/>
    <property type="molecule type" value="Genomic_DNA"/>
</dbReference>
<evidence type="ECO:0000313" key="1">
    <source>
        <dbReference type="EMBL" id="KTB37858.1"/>
    </source>
</evidence>
<comment type="caution">
    <text evidence="1">The sequence shown here is derived from an EMBL/GenBank/DDBJ whole genome shotgun (WGS) entry which is preliminary data.</text>
</comment>
<evidence type="ECO:0000313" key="2">
    <source>
        <dbReference type="Proteomes" id="UP000054988"/>
    </source>
</evidence>
<protein>
    <submittedName>
        <fullName evidence="1">Uncharacterized protein</fullName>
    </submittedName>
</protein>
<organism evidence="1 2">
    <name type="scientific">Moniliophthora roreri</name>
    <name type="common">Frosty pod rot fungus</name>
    <name type="synonym">Monilia roreri</name>
    <dbReference type="NCBI Taxonomy" id="221103"/>
    <lineage>
        <taxon>Eukaryota</taxon>
        <taxon>Fungi</taxon>
        <taxon>Dikarya</taxon>
        <taxon>Basidiomycota</taxon>
        <taxon>Agaricomycotina</taxon>
        <taxon>Agaricomycetes</taxon>
        <taxon>Agaricomycetidae</taxon>
        <taxon>Agaricales</taxon>
        <taxon>Marasmiineae</taxon>
        <taxon>Marasmiaceae</taxon>
        <taxon>Moniliophthora</taxon>
    </lineage>
</organism>
<sequence>MVDLLATST</sequence>